<keyword evidence="3" id="KW-1185">Reference proteome</keyword>
<dbReference type="Proteomes" id="UP000016927">
    <property type="component" value="Unassembled WGS sequence"/>
</dbReference>
<reference evidence="2 3" key="1">
    <citation type="journal article" date="2013" name="BMC Genomics">
        <title>Comparative genomics of parasitic silkworm microsporidia reveal an association between genome expansion and host adaptation.</title>
        <authorList>
            <person name="Pan G."/>
            <person name="Xu J."/>
            <person name="Li T."/>
            <person name="Xia Q."/>
            <person name="Liu S.L."/>
            <person name="Zhang G."/>
            <person name="Li S."/>
            <person name="Li C."/>
            <person name="Liu H."/>
            <person name="Yang L."/>
            <person name="Liu T."/>
            <person name="Zhang X."/>
            <person name="Wu Z."/>
            <person name="Fan W."/>
            <person name="Dang X."/>
            <person name="Xiang H."/>
            <person name="Tao M."/>
            <person name="Li Y."/>
            <person name="Hu J."/>
            <person name="Li Z."/>
            <person name="Lin L."/>
            <person name="Luo J."/>
            <person name="Geng L."/>
            <person name="Wang L."/>
            <person name="Long M."/>
            <person name="Wan Y."/>
            <person name="He N."/>
            <person name="Zhang Z."/>
            <person name="Lu C."/>
            <person name="Keeling P.J."/>
            <person name="Wang J."/>
            <person name="Xiang Z."/>
            <person name="Zhou Z."/>
        </authorList>
    </citation>
    <scope>NUCLEOTIDE SEQUENCE [LARGE SCALE GENOMIC DNA]</scope>
    <source>
        <strain evidence="3">CQ1 / CVCC 102059</strain>
    </source>
</reference>
<evidence type="ECO:0000313" key="3">
    <source>
        <dbReference type="Proteomes" id="UP000016927"/>
    </source>
</evidence>
<feature type="region of interest" description="Disordered" evidence="1">
    <location>
        <begin position="133"/>
        <end position="152"/>
    </location>
</feature>
<dbReference type="HOGENOM" id="CLU_1722896_0_0_1"/>
<feature type="compositionally biased region" description="Low complexity" evidence="1">
    <location>
        <begin position="135"/>
        <end position="152"/>
    </location>
</feature>
<dbReference type="AlphaFoldDB" id="R0KV63"/>
<name>R0KV63_NOSB1</name>
<organism evidence="2 3">
    <name type="scientific">Nosema bombycis (strain CQ1 / CVCC 102059)</name>
    <name type="common">Microsporidian parasite</name>
    <name type="synonym">Pebrine of silkworm</name>
    <dbReference type="NCBI Taxonomy" id="578461"/>
    <lineage>
        <taxon>Eukaryota</taxon>
        <taxon>Fungi</taxon>
        <taxon>Fungi incertae sedis</taxon>
        <taxon>Microsporidia</taxon>
        <taxon>Nosematidae</taxon>
        <taxon>Nosema</taxon>
    </lineage>
</organism>
<sequence>MVSDDDSFKDNFLANDSPKDVNLESSIESLKKFYKKDKLRDQLSLTYIYFNKIEKALKYTTNPKLQITLNLYQNIIKIEIKDRTVKKYLLIQEKVFKRMFKDVEVVKYILIGIRLNREIGELGDFMDFEDEGNLSNTSSSHPTSSPSTYKFF</sequence>
<gene>
    <name evidence="2" type="ORF">NBO_38g0023</name>
</gene>
<dbReference type="VEuPathDB" id="MicrosporidiaDB:NBO_38g0023"/>
<accession>R0KV63</accession>
<proteinExistence type="predicted"/>
<evidence type="ECO:0000313" key="2">
    <source>
        <dbReference type="EMBL" id="EOB14112.1"/>
    </source>
</evidence>
<dbReference type="EMBL" id="KB908946">
    <property type="protein sequence ID" value="EOB14112.1"/>
    <property type="molecule type" value="Genomic_DNA"/>
</dbReference>
<evidence type="ECO:0000256" key="1">
    <source>
        <dbReference type="SAM" id="MobiDB-lite"/>
    </source>
</evidence>
<protein>
    <submittedName>
        <fullName evidence="2">Uncharacterized protein</fullName>
    </submittedName>
</protein>